<dbReference type="EMBL" id="CP113361">
    <property type="protein sequence ID" value="WAI02529.1"/>
    <property type="molecule type" value="Genomic_DNA"/>
</dbReference>
<proteinExistence type="predicted"/>
<sequence>MVRWEPVTLETDDGATVEARAPVIISASRSTDIPACYADWFAERLKRGYLVWMNPFNRRPSYISFDKCRAIVFWTKNAEPMMGYLDDIDARGIHYYFQYTVNDYEAEGLEPNIPPLDARIENFVNISEKIGKERVIWRFDPIILSDEVTMDDILSRIEAIGSRLHSHTTKLVFSFIDIAAYRKVQTNLEFTGCRELTVAEMKEFGEKISRMNKKWGLDLATCGEPIDLDAYGIRRNSCIDGDLLGRLFPDDIPLTEFLQNNNKKDKGQRKVCNCIGSKDIGQYNTCMNLCRYCYANRSAGDVRSNYERHLRNPWSETITGDVLKE</sequence>
<name>A0A9X9T8U0_METOG</name>
<evidence type="ECO:0000313" key="1">
    <source>
        <dbReference type="EMBL" id="WAI02529.1"/>
    </source>
</evidence>
<dbReference type="AlphaFoldDB" id="A0A9X9T8U0"/>
<gene>
    <name evidence="1" type="ORF">OU421_06540</name>
</gene>
<accession>A0A9X9T8U0</accession>
<protein>
    <submittedName>
        <fullName evidence="1">DUF1848 domain-containing protein</fullName>
    </submittedName>
</protein>
<keyword evidence="2" id="KW-1185">Reference proteome</keyword>
<dbReference type="KEGG" id="mou:OU421_06540"/>
<dbReference type="InterPro" id="IPR014998">
    <property type="entry name" value="DUF1848"/>
</dbReference>
<dbReference type="GeneID" id="76834744"/>
<evidence type="ECO:0000313" key="2">
    <source>
        <dbReference type="Proteomes" id="UP001163096"/>
    </source>
</evidence>
<reference evidence="1" key="1">
    <citation type="submission" date="2022-11" db="EMBL/GenBank/DDBJ databases">
        <title>Complete genome sequence of Methanogenium organophilum DSM 3596.</title>
        <authorList>
            <person name="Chen S.-C."/>
            <person name="Lai S.-J."/>
            <person name="You Y.-T."/>
        </authorList>
    </citation>
    <scope>NUCLEOTIDE SEQUENCE</scope>
    <source>
        <strain evidence="1">DSM 3596</strain>
    </source>
</reference>
<dbReference type="Proteomes" id="UP001163096">
    <property type="component" value="Chromosome"/>
</dbReference>
<organism evidence="1 2">
    <name type="scientific">Methanogenium organophilum</name>
    <dbReference type="NCBI Taxonomy" id="2199"/>
    <lineage>
        <taxon>Archaea</taxon>
        <taxon>Methanobacteriati</taxon>
        <taxon>Methanobacteriota</taxon>
        <taxon>Stenosarchaea group</taxon>
        <taxon>Methanomicrobia</taxon>
        <taxon>Methanomicrobiales</taxon>
        <taxon>Methanomicrobiaceae</taxon>
        <taxon>Methanogenium</taxon>
    </lineage>
</organism>
<dbReference type="RefSeq" id="WP_268187825.1">
    <property type="nucleotide sequence ID" value="NZ_CP113361.1"/>
</dbReference>
<dbReference type="Pfam" id="PF08902">
    <property type="entry name" value="DUF1848"/>
    <property type="match status" value="1"/>
</dbReference>